<dbReference type="GO" id="GO:0004672">
    <property type="term" value="F:protein kinase activity"/>
    <property type="evidence" value="ECO:0007669"/>
    <property type="project" value="InterPro"/>
</dbReference>
<evidence type="ECO:0000259" key="3">
    <source>
        <dbReference type="Pfam" id="PF07714"/>
    </source>
</evidence>
<dbReference type="PANTHER" id="PTHR46008">
    <property type="entry name" value="LEAF RUST 10 DISEASE-RESISTANCE LOCUS RECEPTOR-LIKE PROTEIN KINASE-LIKE 1.4"/>
    <property type="match status" value="1"/>
</dbReference>
<dbReference type="AlphaFoldDB" id="A0AAN8TL40"/>
<dbReference type="Gene3D" id="1.10.510.10">
    <property type="entry name" value="Transferase(Phosphotransferase) domain 1"/>
    <property type="match status" value="1"/>
</dbReference>
<dbReference type="EMBL" id="JBANQN010000005">
    <property type="protein sequence ID" value="KAK6788704.1"/>
    <property type="molecule type" value="Genomic_DNA"/>
</dbReference>
<keyword evidence="5" id="KW-1185">Reference proteome</keyword>
<dbReference type="GO" id="GO:0005524">
    <property type="term" value="F:ATP binding"/>
    <property type="evidence" value="ECO:0007669"/>
    <property type="project" value="UniProtKB-KW"/>
</dbReference>
<gene>
    <name evidence="4" type="ORF">RDI58_012502</name>
</gene>
<protein>
    <recommendedName>
        <fullName evidence="3">Serine-threonine/tyrosine-protein kinase catalytic domain-containing protein</fullName>
    </recommendedName>
</protein>
<keyword evidence="1" id="KW-0547">Nucleotide-binding</keyword>
<sequence>MLSHVLLVQWELSYDCYQCHQGGGYCQTDKTNKFQCSDVNNPHAQGLVKITLVVSFIWCYKEKKFSPSRFLSTKKFSDIFKHDVLLESLEMEVWEPFTMESLRMEERLRHNNLVTLYGCTSRPTRELLLVYEYIPNGTLADHLHDTKIWEMTTSVAELAFLCLQTDRDMRPTMVEVLDTLKRFRLVNLAMRRELSLISMPMKLK</sequence>
<dbReference type="Proteomes" id="UP001371456">
    <property type="component" value="Unassembled WGS sequence"/>
</dbReference>
<organism evidence="4 5">
    <name type="scientific">Solanum bulbocastanum</name>
    <name type="common">Wild potato</name>
    <dbReference type="NCBI Taxonomy" id="147425"/>
    <lineage>
        <taxon>Eukaryota</taxon>
        <taxon>Viridiplantae</taxon>
        <taxon>Streptophyta</taxon>
        <taxon>Embryophyta</taxon>
        <taxon>Tracheophyta</taxon>
        <taxon>Spermatophyta</taxon>
        <taxon>Magnoliopsida</taxon>
        <taxon>eudicotyledons</taxon>
        <taxon>Gunneridae</taxon>
        <taxon>Pentapetalae</taxon>
        <taxon>asterids</taxon>
        <taxon>lamiids</taxon>
        <taxon>Solanales</taxon>
        <taxon>Solanaceae</taxon>
        <taxon>Solanoideae</taxon>
        <taxon>Solaneae</taxon>
        <taxon>Solanum</taxon>
    </lineage>
</organism>
<name>A0AAN8TL40_SOLBU</name>
<evidence type="ECO:0000256" key="1">
    <source>
        <dbReference type="ARBA" id="ARBA00022741"/>
    </source>
</evidence>
<dbReference type="PANTHER" id="PTHR46008:SF2">
    <property type="entry name" value="LEAF RUST 10 DISEASE-RESISTANCE LOCUS RECEPTOR-LIKE PROTEIN KINASE-LIKE 1.4"/>
    <property type="match status" value="1"/>
</dbReference>
<reference evidence="4 5" key="1">
    <citation type="submission" date="2024-02" db="EMBL/GenBank/DDBJ databases">
        <title>de novo genome assembly of Solanum bulbocastanum strain 11H21.</title>
        <authorList>
            <person name="Hosaka A.J."/>
        </authorList>
    </citation>
    <scope>NUCLEOTIDE SEQUENCE [LARGE SCALE GENOMIC DNA]</scope>
    <source>
        <tissue evidence="4">Young leaves</tissue>
    </source>
</reference>
<evidence type="ECO:0000313" key="5">
    <source>
        <dbReference type="Proteomes" id="UP001371456"/>
    </source>
</evidence>
<accession>A0AAN8TL40</accession>
<evidence type="ECO:0000256" key="2">
    <source>
        <dbReference type="ARBA" id="ARBA00022840"/>
    </source>
</evidence>
<keyword evidence="2" id="KW-0067">ATP-binding</keyword>
<evidence type="ECO:0000313" key="4">
    <source>
        <dbReference type="EMBL" id="KAK6788704.1"/>
    </source>
</evidence>
<dbReference type="Pfam" id="PF07714">
    <property type="entry name" value="PK_Tyr_Ser-Thr"/>
    <property type="match status" value="1"/>
</dbReference>
<dbReference type="InterPro" id="IPR001245">
    <property type="entry name" value="Ser-Thr/Tyr_kinase_cat_dom"/>
</dbReference>
<comment type="caution">
    <text evidence="4">The sequence shown here is derived from an EMBL/GenBank/DDBJ whole genome shotgun (WGS) entry which is preliminary data.</text>
</comment>
<proteinExistence type="predicted"/>
<dbReference type="SUPFAM" id="SSF56112">
    <property type="entry name" value="Protein kinase-like (PK-like)"/>
    <property type="match status" value="1"/>
</dbReference>
<feature type="domain" description="Serine-threonine/tyrosine-protein kinase catalytic" evidence="3">
    <location>
        <begin position="94"/>
        <end position="147"/>
    </location>
</feature>
<dbReference type="InterPro" id="IPR011009">
    <property type="entry name" value="Kinase-like_dom_sf"/>
</dbReference>